<gene>
    <name evidence="3" type="ORF">SAMN04488104_102753</name>
</gene>
<dbReference type="InterPro" id="IPR036291">
    <property type="entry name" value="NAD(P)-bd_dom_sf"/>
</dbReference>
<dbReference type="Gene3D" id="3.40.50.720">
    <property type="entry name" value="NAD(P)-binding Rossmann-like Domain"/>
    <property type="match status" value="1"/>
</dbReference>
<dbReference type="OrthoDB" id="9811743at2"/>
<dbReference type="Gene3D" id="3.90.25.10">
    <property type="entry name" value="UDP-galactose 4-epimerase, domain 1"/>
    <property type="match status" value="1"/>
</dbReference>
<reference evidence="4" key="1">
    <citation type="submission" date="2016-10" db="EMBL/GenBank/DDBJ databases">
        <authorList>
            <person name="Varghese N."/>
            <person name="Submissions S."/>
        </authorList>
    </citation>
    <scope>NUCLEOTIDE SEQUENCE [LARGE SCALE GENOMIC DNA]</scope>
    <source>
        <strain evidence="4">DSM 23095</strain>
    </source>
</reference>
<dbReference type="RefSeq" id="WP_087940178.1">
    <property type="nucleotide sequence ID" value="NZ_FNAC01000027.1"/>
</dbReference>
<dbReference type="Proteomes" id="UP000199060">
    <property type="component" value="Unassembled WGS sequence"/>
</dbReference>
<sequence>MKRILVTGAAGFIGFHLCKKLLELGHQVVGVDNLNGYYDPQLKLARLKELGISGVELENEEIKKLETGDFTFLKADITDDKLWALLSKEFQITSVVHLAAQAGVRYSLENPKSYIKNNVEGFLNVLEFCRYQKINHLIYASSSSVYGKDSEQPFSEDQPCNKPISLYATTKRSNELMAFTYHHLFGINSIGLRFFTVYGPWGRPDMAPFLFTKAAFEGTPIKVFNYGKQKRDFTYIDDIVNGIVQVFNQKEKIEGAEICNIGQGKPIELDEFLREIEFQTGKSLKKEFVEAQPGDVELTFADISNVSKKYLFIPSTQLKKGILGFIKWYKEFK</sequence>
<dbReference type="InterPro" id="IPR001509">
    <property type="entry name" value="Epimerase_deHydtase"/>
</dbReference>
<dbReference type="AlphaFoldDB" id="A0A1G6UC21"/>
<proteinExistence type="predicted"/>
<dbReference type="EMBL" id="FNAC01000027">
    <property type="protein sequence ID" value="SDD38799.1"/>
    <property type="molecule type" value="Genomic_DNA"/>
</dbReference>
<keyword evidence="4" id="KW-1185">Reference proteome</keyword>
<dbReference type="Pfam" id="PF01370">
    <property type="entry name" value="Epimerase"/>
    <property type="match status" value="1"/>
</dbReference>
<dbReference type="PANTHER" id="PTHR43574">
    <property type="entry name" value="EPIMERASE-RELATED"/>
    <property type="match status" value="1"/>
</dbReference>
<protein>
    <submittedName>
        <fullName evidence="3">UDP-glucuronate 4-epimerase</fullName>
    </submittedName>
</protein>
<accession>A0A1G6UC21</accession>
<feature type="domain" description="NAD-dependent epimerase/dehydratase" evidence="2">
    <location>
        <begin position="4"/>
        <end position="262"/>
    </location>
</feature>
<dbReference type="STRING" id="686796.SAMN04488104_102753"/>
<dbReference type="SUPFAM" id="SSF51735">
    <property type="entry name" value="NAD(P)-binding Rossmann-fold domains"/>
    <property type="match status" value="1"/>
</dbReference>
<evidence type="ECO:0000313" key="3">
    <source>
        <dbReference type="EMBL" id="SDD38799.1"/>
    </source>
</evidence>
<evidence type="ECO:0000256" key="1">
    <source>
        <dbReference type="ARBA" id="ARBA00023027"/>
    </source>
</evidence>
<evidence type="ECO:0000259" key="2">
    <source>
        <dbReference type="Pfam" id="PF01370"/>
    </source>
</evidence>
<evidence type="ECO:0000313" key="4">
    <source>
        <dbReference type="Proteomes" id="UP000199060"/>
    </source>
</evidence>
<keyword evidence="1" id="KW-0520">NAD</keyword>
<organism evidence="3 4">
    <name type="scientific">Algoriphagus faecimaris</name>
    <dbReference type="NCBI Taxonomy" id="686796"/>
    <lineage>
        <taxon>Bacteria</taxon>
        <taxon>Pseudomonadati</taxon>
        <taxon>Bacteroidota</taxon>
        <taxon>Cytophagia</taxon>
        <taxon>Cytophagales</taxon>
        <taxon>Cyclobacteriaceae</taxon>
        <taxon>Algoriphagus</taxon>
    </lineage>
</organism>
<name>A0A1G6UC21_9BACT</name>
<dbReference type="PRINTS" id="PR01713">
    <property type="entry name" value="NUCEPIMERASE"/>
</dbReference>